<dbReference type="EMBL" id="UINC01178920">
    <property type="protein sequence ID" value="SVD87338.1"/>
    <property type="molecule type" value="Genomic_DNA"/>
</dbReference>
<dbReference type="SUPFAM" id="SSF56784">
    <property type="entry name" value="HAD-like"/>
    <property type="match status" value="1"/>
</dbReference>
<feature type="non-terminal residue" evidence="1">
    <location>
        <position position="166"/>
    </location>
</feature>
<accession>A0A382YXV9</accession>
<dbReference type="InterPro" id="IPR036412">
    <property type="entry name" value="HAD-like_sf"/>
</dbReference>
<evidence type="ECO:0000313" key="1">
    <source>
        <dbReference type="EMBL" id="SVD87338.1"/>
    </source>
</evidence>
<reference evidence="1" key="1">
    <citation type="submission" date="2018-05" db="EMBL/GenBank/DDBJ databases">
        <authorList>
            <person name="Lanie J.A."/>
            <person name="Ng W.-L."/>
            <person name="Kazmierczak K.M."/>
            <person name="Andrzejewski T.M."/>
            <person name="Davidsen T.M."/>
            <person name="Wayne K.J."/>
            <person name="Tettelin H."/>
            <person name="Glass J.I."/>
            <person name="Rusch D."/>
            <person name="Podicherti R."/>
            <person name="Tsui H.-C.T."/>
            <person name="Winkler M.E."/>
        </authorList>
    </citation>
    <scope>NUCLEOTIDE SEQUENCE</scope>
</reference>
<gene>
    <name evidence="1" type="ORF">METZ01_LOCUS440192</name>
</gene>
<name>A0A382YXV9_9ZZZZ</name>
<evidence type="ECO:0008006" key="2">
    <source>
        <dbReference type="Google" id="ProtNLM"/>
    </source>
</evidence>
<sequence>MMGMLPKTTNDQIRSIPIDYGSPIIISDADEVLVVFMARFESFLKYHGNYFNWSSFKLTGNVRRLSDDYIFSQKEVFSLLDKFFETETATLDAVPGANEALQYLSSRAQIIILSNVPAAYHADRKVCLSKHGMDYPLIVNSGPKGPAVQKIAGKTQAPIFFIDDSP</sequence>
<organism evidence="1">
    <name type="scientific">marine metagenome</name>
    <dbReference type="NCBI Taxonomy" id="408172"/>
    <lineage>
        <taxon>unclassified sequences</taxon>
        <taxon>metagenomes</taxon>
        <taxon>ecological metagenomes</taxon>
    </lineage>
</organism>
<protein>
    <recommendedName>
        <fullName evidence="2">FCP1 homology domain-containing protein</fullName>
    </recommendedName>
</protein>
<dbReference type="AlphaFoldDB" id="A0A382YXV9"/>
<proteinExistence type="predicted"/>